<sequence length="53" mass="6081">MVYQNSLEAQFFVRDQYERDMAVARAKNPAFGLRTVVKRLLRAGTPVIGSPRR</sequence>
<reference evidence="1" key="1">
    <citation type="submission" date="2020-02" db="EMBL/GenBank/DDBJ databases">
        <authorList>
            <person name="Meier V. D."/>
        </authorList>
    </citation>
    <scope>NUCLEOTIDE SEQUENCE</scope>
    <source>
        <strain evidence="1">AVDCRST_MAG68</strain>
    </source>
</reference>
<dbReference type="AlphaFoldDB" id="A0A6J4MR29"/>
<protein>
    <submittedName>
        <fullName evidence="1">Uncharacterized protein</fullName>
    </submittedName>
</protein>
<gene>
    <name evidence="1" type="ORF">AVDCRST_MAG68-4888</name>
</gene>
<accession>A0A6J4MR29</accession>
<dbReference type="EMBL" id="CADCTW010000221">
    <property type="protein sequence ID" value="CAA9366417.1"/>
    <property type="molecule type" value="Genomic_DNA"/>
</dbReference>
<name>A0A6J4MR29_9BACT</name>
<proteinExistence type="predicted"/>
<evidence type="ECO:0000313" key="1">
    <source>
        <dbReference type="EMBL" id="CAA9366417.1"/>
    </source>
</evidence>
<organism evidence="1">
    <name type="scientific">uncultured Gemmatimonadota bacterium</name>
    <dbReference type="NCBI Taxonomy" id="203437"/>
    <lineage>
        <taxon>Bacteria</taxon>
        <taxon>Pseudomonadati</taxon>
        <taxon>Gemmatimonadota</taxon>
        <taxon>environmental samples</taxon>
    </lineage>
</organism>